<sequence>MKGVFGKTLVGRREAFDVHKKEILTTSSRSVQDSFSVRLIGLKKMRYFISMRIITDSVATNLFLMKK</sequence>
<evidence type="ECO:0000313" key="2">
    <source>
        <dbReference type="Proteomes" id="UP000003598"/>
    </source>
</evidence>
<protein>
    <submittedName>
        <fullName evidence="1">Uncharacterized protein</fullName>
    </submittedName>
</protein>
<organism evidence="1 2">
    <name type="scientific">Paraprevotella clara YIT 11840</name>
    <dbReference type="NCBI Taxonomy" id="762968"/>
    <lineage>
        <taxon>Bacteria</taxon>
        <taxon>Pseudomonadati</taxon>
        <taxon>Bacteroidota</taxon>
        <taxon>Bacteroidia</taxon>
        <taxon>Bacteroidales</taxon>
        <taxon>Prevotellaceae</taxon>
        <taxon>Paraprevotella</taxon>
    </lineage>
</organism>
<dbReference type="AlphaFoldDB" id="G5SMA0"/>
<dbReference type="Proteomes" id="UP000003598">
    <property type="component" value="Unassembled WGS sequence"/>
</dbReference>
<dbReference type="HOGENOM" id="CLU_2808502_0_0_10"/>
<gene>
    <name evidence="1" type="ORF">HMPREF9441_00474</name>
</gene>
<name>G5SMA0_9BACT</name>
<keyword evidence="2" id="KW-1185">Reference proteome</keyword>
<dbReference type="EMBL" id="AFFY01000005">
    <property type="protein sequence ID" value="EHH01658.1"/>
    <property type="molecule type" value="Genomic_DNA"/>
</dbReference>
<evidence type="ECO:0000313" key="1">
    <source>
        <dbReference type="EMBL" id="EHH01658.1"/>
    </source>
</evidence>
<proteinExistence type="predicted"/>
<comment type="caution">
    <text evidence="1">The sequence shown here is derived from an EMBL/GenBank/DDBJ whole genome shotgun (WGS) entry which is preliminary data.</text>
</comment>
<accession>G5SMA0</accession>
<reference evidence="1 2" key="1">
    <citation type="submission" date="2011-03" db="EMBL/GenBank/DDBJ databases">
        <authorList>
            <person name="Weinstock G."/>
            <person name="Sodergren E."/>
            <person name="Clifton S."/>
            <person name="Fulton L."/>
            <person name="Fulton B."/>
            <person name="Courtney L."/>
            <person name="Fronick C."/>
            <person name="Harrison M."/>
            <person name="Strong C."/>
            <person name="Farmer C."/>
            <person name="Delahaunty K."/>
            <person name="Markovic C."/>
            <person name="Hall O."/>
            <person name="Minx P."/>
            <person name="Tomlinson C."/>
            <person name="Mitreva M."/>
            <person name="Hou S."/>
            <person name="Chen J."/>
            <person name="Wollam A."/>
            <person name="Pepin K.H."/>
            <person name="Johnson M."/>
            <person name="Bhonagiri V."/>
            <person name="Zhang X."/>
            <person name="Suruliraj S."/>
            <person name="Warren W."/>
            <person name="Chinwalla A."/>
            <person name="Mardis E.R."/>
            <person name="Wilson R.K."/>
        </authorList>
    </citation>
    <scope>NUCLEOTIDE SEQUENCE [LARGE SCALE GENOMIC DNA]</scope>
    <source>
        <strain evidence="1 2">YIT 11840</strain>
    </source>
</reference>